<dbReference type="GeneID" id="20249971"/>
<proteinExistence type="predicted"/>
<dbReference type="OrthoDB" id="10257471at2759"/>
<feature type="region of interest" description="Disordered" evidence="1">
    <location>
        <begin position="175"/>
        <end position="226"/>
    </location>
</feature>
<dbReference type="AlphaFoldDB" id="V3Z3S4"/>
<protein>
    <submittedName>
        <fullName evidence="2">Uncharacterized protein</fullName>
    </submittedName>
</protein>
<dbReference type="RefSeq" id="XP_009064007.1">
    <property type="nucleotide sequence ID" value="XM_009065759.1"/>
</dbReference>
<dbReference type="PANTHER" id="PTHR46857">
    <property type="entry name" value="EPITHELIAL CELL-TRANSFORMING SEQUENCE 2 ONCOGENE-LIKE"/>
    <property type="match status" value="1"/>
</dbReference>
<organism evidence="2 3">
    <name type="scientific">Lottia gigantea</name>
    <name type="common">Giant owl limpet</name>
    <dbReference type="NCBI Taxonomy" id="225164"/>
    <lineage>
        <taxon>Eukaryota</taxon>
        <taxon>Metazoa</taxon>
        <taxon>Spiralia</taxon>
        <taxon>Lophotrochozoa</taxon>
        <taxon>Mollusca</taxon>
        <taxon>Gastropoda</taxon>
        <taxon>Patellogastropoda</taxon>
        <taxon>Lottioidea</taxon>
        <taxon>Lottiidae</taxon>
        <taxon>Lottia</taxon>
    </lineage>
</organism>
<dbReference type="PANTHER" id="PTHR46857:SF2">
    <property type="entry name" value="F-BOX ONLY PROTEIN 16"/>
    <property type="match status" value="1"/>
</dbReference>
<feature type="compositionally biased region" description="Basic residues" evidence="1">
    <location>
        <begin position="190"/>
        <end position="199"/>
    </location>
</feature>
<sequence length="226" mass="25821">MSMKARTRGHLKSAWTPMSDGATNNKLYEERSGLVNKWGMWKKNYVEHIKSLQVLRPMTPGMRHKLNMSPKSMRKGGKDYELDKHKIKVPWKGSDPVPQDTWRYNVLDNNDVVEEVNKQRQKKVCGDEALRVAQTAKSKVNTGNILRSSSMTRMNTIGPNSRKVWAELKKKNKTVCIDVPRPGPVSPPPKTHRSTRKSPTRSARDPPSSNLFSKKPWNVPDYDSDN</sequence>
<dbReference type="KEGG" id="lgi:LOTGIDRAFT_235809"/>
<accession>V3Z3S4</accession>
<dbReference type="EMBL" id="KB203275">
    <property type="protein sequence ID" value="ESO85303.1"/>
    <property type="molecule type" value="Genomic_DNA"/>
</dbReference>
<dbReference type="STRING" id="225164.V3Z3S4"/>
<dbReference type="InterPro" id="IPR052805">
    <property type="entry name" value="GEF_Ubiquitin-Prot_Reg"/>
</dbReference>
<dbReference type="Proteomes" id="UP000030746">
    <property type="component" value="Unassembled WGS sequence"/>
</dbReference>
<keyword evidence="3" id="KW-1185">Reference proteome</keyword>
<gene>
    <name evidence="2" type="ORF">LOTGIDRAFT_235809</name>
</gene>
<name>V3Z3S4_LOTGI</name>
<evidence type="ECO:0000313" key="2">
    <source>
        <dbReference type="EMBL" id="ESO85303.1"/>
    </source>
</evidence>
<evidence type="ECO:0000256" key="1">
    <source>
        <dbReference type="SAM" id="MobiDB-lite"/>
    </source>
</evidence>
<evidence type="ECO:0000313" key="3">
    <source>
        <dbReference type="Proteomes" id="UP000030746"/>
    </source>
</evidence>
<reference evidence="2 3" key="1">
    <citation type="journal article" date="2013" name="Nature">
        <title>Insights into bilaterian evolution from three spiralian genomes.</title>
        <authorList>
            <person name="Simakov O."/>
            <person name="Marletaz F."/>
            <person name="Cho S.J."/>
            <person name="Edsinger-Gonzales E."/>
            <person name="Havlak P."/>
            <person name="Hellsten U."/>
            <person name="Kuo D.H."/>
            <person name="Larsson T."/>
            <person name="Lv J."/>
            <person name="Arendt D."/>
            <person name="Savage R."/>
            <person name="Osoegawa K."/>
            <person name="de Jong P."/>
            <person name="Grimwood J."/>
            <person name="Chapman J.A."/>
            <person name="Shapiro H."/>
            <person name="Aerts A."/>
            <person name="Otillar R.P."/>
            <person name="Terry A.Y."/>
            <person name="Boore J.L."/>
            <person name="Grigoriev I.V."/>
            <person name="Lindberg D.R."/>
            <person name="Seaver E.C."/>
            <person name="Weisblat D.A."/>
            <person name="Putnam N.H."/>
            <person name="Rokhsar D.S."/>
        </authorList>
    </citation>
    <scope>NUCLEOTIDE SEQUENCE [LARGE SCALE GENOMIC DNA]</scope>
</reference>
<dbReference type="HOGENOM" id="CLU_1226021_0_0_1"/>
<dbReference type="CTD" id="20249971"/>